<dbReference type="Gene3D" id="2.180.10.10">
    <property type="entry name" value="RHS repeat-associated core"/>
    <property type="match status" value="4"/>
</dbReference>
<dbReference type="Pfam" id="PF05593">
    <property type="entry name" value="RHS_repeat"/>
    <property type="match status" value="5"/>
</dbReference>
<evidence type="ECO:0000313" key="4">
    <source>
        <dbReference type="EMBL" id="MEU8135778.1"/>
    </source>
</evidence>
<dbReference type="InterPro" id="IPR050708">
    <property type="entry name" value="T6SS_VgrG/RHS"/>
</dbReference>
<feature type="compositionally biased region" description="Basic and acidic residues" evidence="1">
    <location>
        <begin position="1528"/>
        <end position="1537"/>
    </location>
</feature>
<dbReference type="Proteomes" id="UP001551482">
    <property type="component" value="Unassembled WGS sequence"/>
</dbReference>
<feature type="compositionally biased region" description="Basic and acidic residues" evidence="1">
    <location>
        <begin position="62"/>
        <end position="71"/>
    </location>
</feature>
<name>A0ABV3DJ56_9ACTN</name>
<dbReference type="InterPro" id="IPR030934">
    <property type="entry name" value="Intein_C"/>
</dbReference>
<dbReference type="PANTHER" id="PTHR32305:SF15">
    <property type="entry name" value="PROTEIN RHSA-RELATED"/>
    <property type="match status" value="1"/>
</dbReference>
<dbReference type="InterPro" id="IPR003587">
    <property type="entry name" value="Hint_dom_N"/>
</dbReference>
<feature type="region of interest" description="Disordered" evidence="1">
    <location>
        <begin position="31"/>
        <end position="103"/>
    </location>
</feature>
<keyword evidence="2" id="KW-0732">Signal</keyword>
<protein>
    <submittedName>
        <fullName evidence="4">Polymorphic toxin-type HINT domain-containing protein</fullName>
    </submittedName>
</protein>
<feature type="domain" description="Hint" evidence="3">
    <location>
        <begin position="1811"/>
        <end position="1917"/>
    </location>
</feature>
<dbReference type="Pfam" id="PF25275">
    <property type="entry name" value="Golvesin_C"/>
    <property type="match status" value="1"/>
</dbReference>
<dbReference type="InterPro" id="IPR006530">
    <property type="entry name" value="YD"/>
</dbReference>
<dbReference type="NCBIfam" id="TIGR01643">
    <property type="entry name" value="YD_repeat_2x"/>
    <property type="match status" value="3"/>
</dbReference>
<evidence type="ECO:0000256" key="1">
    <source>
        <dbReference type="SAM" id="MobiDB-lite"/>
    </source>
</evidence>
<sequence length="2065" mass="222227">MPRIRTVLVWLLALILLAPAGASAESLFRRPAGKSAEGPQWHPWQPDPGRHRGAVAPGKGELPYREPDYRAPKQLPPDKAPKSGRAPGQAAGQASKPAPASSDRLGLEKFHQYTQIPVGGGAALMVNAVDGNAVLGWNVLANPSLGPAAFLRFTHNARDAANSSAGRGWSVAASTLTRLGSPLEFEPGAASAYGHAESVRLTDGDGTTHVFRLNRHGADTPEGWDYDHPPGVHLHLAPTGSKDPGRAWVFTRPDRTQFFFDRLGLQSAVVDRNGNTLRFHYEDAGPGFSGKLTRVVDASGRTVLTLDYLRPGDDHAYLVGDVVHSGTGLANAALIGQLHSVTDASGRRVLLTYDEKGRLGLIADAAGTPAERTLRMEYAAAADGSARLSRVNDPMGHGTSVEYADDRVRRVVDRRGGGTGFDWAPAGRGGTTMTVTDALGRASAYTVDALGRPVAARNAKGEVTELAWDSDNNVSELREADGALTTWEYDPRTGNPLTVTNAVANAGDKASTGLKYRTYLDGHVADLVEKVSPEGRRWTFGYDAFGNLTSLTDPRGNAEDRHDKRNFTSRNVYDSAGRLLEAVDARGNRTRFSDYDATGSPRTITDALGNRTTFVYDAVGNVLSAANALGHATTRTYDVRGRPLSSKAPVDTARGVFAVTPPPVYDGNDNVLRSTAPNGAVRTSAYNEMGQVVTSTAPGDDPHGPARVTTMAYDAVGNPVRATTPRGNETADPDDYTSFAIFDELNRIVETRDAMGGRRTMAYDAVGNMVATTDPLANARGSSRPTSTTVYDLGHRPVETTDAVGATGRIRYDRDGNATVRTDAYGTESFARYDARGALVESRVPHRKKPDGSVEYRVTRHEYDEAGNPTRVWSPRALAENKPTLTGESEFDALNRVVRTVLPYDPAHTHVNKRDEMRYEFDAVGNLVKSIAPASREGGEASVTRTDYFDNGRVRSSVDPWQVETRFTYDVMGNQLTRTITGDGANTRTMGWEYFPDGKLKSRTDKGAPAVSTTAVSDDADAGRTTAVGAWPTLARDTAWSGDARSHAAASGPGSFAWTLPVPGKEGEFGAYKVAVYVPAGVVASSAASVRARYTVDAEGGPAEGTVELRRTLEEIEAARERGRWVDLGVFRLPQERDARVTLTDAGADGDLLADAVRVVPAADAGRAAEPPVHTFEYRYDAEGNQVEVADKTAGGPGSRFETGYDALGRPFEVREFQGGGTPAHTTVYAYDENGNLRKRTRDGAESAYDYDPRGLALSATTPGTGQDAQPRTTTFTWDLLGRLETQVKANGNKVANAYHLDGLLFTTEEKKPDGALVARHEIGYDADGNRARDAARTMNADKKGEFIDRTSVFAYDPRNRVEKVVKTSDGEDTTEAYRHDAGNNVVWQEVAKKTTEYTYDRNRLVSSTVQGAGGAFAYTYDPFGRLSRITQAGEPSEKYAYDGFDRVTEHRAWGVPGAGEPAVTTSVYDPLDRRTETTADPASGPAEKTEFEYLGLGKEVVAERTGGEVKAEYEYGPFGERLSQTKPKSESDKTKETTYFGYGPHSDVEAVTDQNGDTKATYGYTAYGSDDPKSFSGPDKPSGPGGTGGTEAFNAYRYNSMRWDGGSQTYDMGFRSYSPGLNQFLSRDMYNGALADLNLGTDAWTANRYSFAGGNPISNIEIDGHFWAALGHAVLDIVGAIPVVGEVADVANAAWYAAEGNYEDAALSLASAVPGAGYAATAVKAAKWGKLALKEVKREFKQEVKDAVKDEVKDLVAEEIQAQVAENLEIPAADLPVFLPGGGKRRGGAGGGKAPVAAPRPTNAMSFSGSKCSFVPGTPVLMADGTAKPIEEVRPGDRVLATDPQKDVTGDRAATAVFSSEGDKNVVRVGVDLDGDKGSLTATVSVTGNHPFWLAADKAWTRADELAPGDWLRTSAGTYVQVTTVDSERRHLKVHNLTVADLHTYYVLVGTAPVLVHNCGTGAVSDKVMDEHILPRHDANHEDSWKWAEKSKFEDWVTPDHIRNWARLAMRKPMDNMNLGTGSAHRHVLDIRSRHPIGYDADGNDLFSIAVWVRKGAVESVHPN</sequence>
<comment type="caution">
    <text evidence="4">The sequence shown here is derived from an EMBL/GenBank/DDBJ whole genome shotgun (WGS) entry which is preliminary data.</text>
</comment>
<dbReference type="CDD" id="cd20745">
    <property type="entry name" value="FIX_RhsA_AHH_HNH-like"/>
    <property type="match status" value="1"/>
</dbReference>
<reference evidence="4 5" key="1">
    <citation type="submission" date="2024-06" db="EMBL/GenBank/DDBJ databases">
        <title>The Natural Products Discovery Center: Release of the First 8490 Sequenced Strains for Exploring Actinobacteria Biosynthetic Diversity.</title>
        <authorList>
            <person name="Kalkreuter E."/>
            <person name="Kautsar S.A."/>
            <person name="Yang D."/>
            <person name="Bader C.D."/>
            <person name="Teijaro C.N."/>
            <person name="Fluegel L."/>
            <person name="Davis C.M."/>
            <person name="Simpson J.R."/>
            <person name="Lauterbach L."/>
            <person name="Steele A.D."/>
            <person name="Gui C."/>
            <person name="Meng S."/>
            <person name="Li G."/>
            <person name="Viehrig K."/>
            <person name="Ye F."/>
            <person name="Su P."/>
            <person name="Kiefer A.F."/>
            <person name="Nichols A."/>
            <person name="Cepeda A.J."/>
            <person name="Yan W."/>
            <person name="Fan B."/>
            <person name="Jiang Y."/>
            <person name="Adhikari A."/>
            <person name="Zheng C.-J."/>
            <person name="Schuster L."/>
            <person name="Cowan T.M."/>
            <person name="Smanski M.J."/>
            <person name="Chevrette M.G."/>
            <person name="De Carvalho L.P.S."/>
            <person name="Shen B."/>
        </authorList>
    </citation>
    <scope>NUCLEOTIDE SEQUENCE [LARGE SCALE GENOMIC DNA]</scope>
    <source>
        <strain evidence="4 5">NPDC048946</strain>
    </source>
</reference>
<keyword evidence="5" id="KW-1185">Reference proteome</keyword>
<dbReference type="RefSeq" id="WP_358355781.1">
    <property type="nucleotide sequence ID" value="NZ_JBEZFP010000049.1"/>
</dbReference>
<dbReference type="PROSITE" id="PS50818">
    <property type="entry name" value="INTEIN_C_TER"/>
    <property type="match status" value="1"/>
</dbReference>
<dbReference type="CDD" id="cd00081">
    <property type="entry name" value="Hint"/>
    <property type="match status" value="1"/>
</dbReference>
<dbReference type="InterPro" id="IPR036844">
    <property type="entry name" value="Hint_dom_sf"/>
</dbReference>
<evidence type="ECO:0000256" key="2">
    <source>
        <dbReference type="SAM" id="SignalP"/>
    </source>
</evidence>
<dbReference type="Gene3D" id="2.170.16.10">
    <property type="entry name" value="Hedgehog/Intein (Hint) domain"/>
    <property type="match status" value="1"/>
</dbReference>
<feature type="chain" id="PRO_5045100137" evidence="2">
    <location>
        <begin position="25"/>
        <end position="2065"/>
    </location>
</feature>
<dbReference type="InterPro" id="IPR033803">
    <property type="entry name" value="CBD-like_Golvesin-Xly"/>
</dbReference>
<dbReference type="InterPro" id="IPR022385">
    <property type="entry name" value="Rhs_assc_core"/>
</dbReference>
<organism evidence="4 5">
    <name type="scientific">Streptodolium elevatio</name>
    <dbReference type="NCBI Taxonomy" id="3157996"/>
    <lineage>
        <taxon>Bacteria</taxon>
        <taxon>Bacillati</taxon>
        <taxon>Actinomycetota</taxon>
        <taxon>Actinomycetes</taxon>
        <taxon>Kitasatosporales</taxon>
        <taxon>Streptomycetaceae</taxon>
        <taxon>Streptodolium</taxon>
    </lineage>
</organism>
<evidence type="ECO:0000259" key="3">
    <source>
        <dbReference type="SMART" id="SM00306"/>
    </source>
</evidence>
<feature type="region of interest" description="Disordered" evidence="1">
    <location>
        <begin position="1568"/>
        <end position="1592"/>
    </location>
</feature>
<dbReference type="NCBIfam" id="TIGR03696">
    <property type="entry name" value="Rhs_assc_core"/>
    <property type="match status" value="1"/>
</dbReference>
<proteinExistence type="predicted"/>
<dbReference type="EMBL" id="JBEZFP010000049">
    <property type="protein sequence ID" value="MEU8135778.1"/>
    <property type="molecule type" value="Genomic_DNA"/>
</dbReference>
<gene>
    <name evidence="4" type="ORF">AB0C36_19940</name>
</gene>
<accession>A0ABV3DJ56</accession>
<dbReference type="SMART" id="SM00306">
    <property type="entry name" value="HintN"/>
    <property type="match status" value="1"/>
</dbReference>
<dbReference type="Pfam" id="PF07591">
    <property type="entry name" value="PT-HINT"/>
    <property type="match status" value="1"/>
</dbReference>
<dbReference type="SUPFAM" id="SSF51294">
    <property type="entry name" value="Hedgehog/intein (Hint) domain"/>
    <property type="match status" value="1"/>
</dbReference>
<dbReference type="PANTHER" id="PTHR32305">
    <property type="match status" value="1"/>
</dbReference>
<dbReference type="InterPro" id="IPR031325">
    <property type="entry name" value="RHS_repeat"/>
</dbReference>
<evidence type="ECO:0000313" key="5">
    <source>
        <dbReference type="Proteomes" id="UP001551482"/>
    </source>
</evidence>
<feature type="signal peptide" evidence="2">
    <location>
        <begin position="1"/>
        <end position="24"/>
    </location>
</feature>
<feature type="region of interest" description="Disordered" evidence="1">
    <location>
        <begin position="1521"/>
        <end position="1556"/>
    </location>
</feature>